<evidence type="ECO:0000256" key="1">
    <source>
        <dbReference type="SAM" id="MobiDB-lite"/>
    </source>
</evidence>
<evidence type="ECO:0000313" key="2">
    <source>
        <dbReference type="EMBL" id="KAK9812537.1"/>
    </source>
</evidence>
<dbReference type="EMBL" id="JALJOQ010000006">
    <property type="protein sequence ID" value="KAK9812537.1"/>
    <property type="molecule type" value="Genomic_DNA"/>
</dbReference>
<organism evidence="2 3">
    <name type="scientific">Symbiochloris irregularis</name>
    <dbReference type="NCBI Taxonomy" id="706552"/>
    <lineage>
        <taxon>Eukaryota</taxon>
        <taxon>Viridiplantae</taxon>
        <taxon>Chlorophyta</taxon>
        <taxon>core chlorophytes</taxon>
        <taxon>Trebouxiophyceae</taxon>
        <taxon>Trebouxiales</taxon>
        <taxon>Trebouxiaceae</taxon>
        <taxon>Symbiochloris</taxon>
    </lineage>
</organism>
<feature type="compositionally biased region" description="Polar residues" evidence="1">
    <location>
        <begin position="59"/>
        <end position="95"/>
    </location>
</feature>
<proteinExistence type="predicted"/>
<evidence type="ECO:0000313" key="3">
    <source>
        <dbReference type="Proteomes" id="UP001465755"/>
    </source>
</evidence>
<dbReference type="Proteomes" id="UP001465755">
    <property type="component" value="Unassembled WGS sequence"/>
</dbReference>
<keyword evidence="3" id="KW-1185">Reference proteome</keyword>
<feature type="region of interest" description="Disordered" evidence="1">
    <location>
        <begin position="41"/>
        <end position="135"/>
    </location>
</feature>
<comment type="caution">
    <text evidence="2">The sequence shown here is derived from an EMBL/GenBank/DDBJ whole genome shotgun (WGS) entry which is preliminary data.</text>
</comment>
<name>A0AAW1PUX0_9CHLO</name>
<gene>
    <name evidence="2" type="ORF">WJX73_007030</name>
</gene>
<reference evidence="2 3" key="1">
    <citation type="journal article" date="2024" name="Nat. Commun.">
        <title>Phylogenomics reveals the evolutionary origins of lichenization in chlorophyte algae.</title>
        <authorList>
            <person name="Puginier C."/>
            <person name="Libourel C."/>
            <person name="Otte J."/>
            <person name="Skaloud P."/>
            <person name="Haon M."/>
            <person name="Grisel S."/>
            <person name="Petersen M."/>
            <person name="Berrin J.G."/>
            <person name="Delaux P.M."/>
            <person name="Dal Grande F."/>
            <person name="Keller J."/>
        </authorList>
    </citation>
    <scope>NUCLEOTIDE SEQUENCE [LARGE SCALE GENOMIC DNA]</scope>
    <source>
        <strain evidence="2 3">SAG 2036</strain>
    </source>
</reference>
<protein>
    <submittedName>
        <fullName evidence="2">Uncharacterized protein</fullName>
    </submittedName>
</protein>
<sequence>MILDTAKGRSSGLPFDILISTTDRRVLGDHSALQILYALHSLPDPSTTGPAPKEEAISSEDTSSCPTQGQSSTGHSATMPTLLPQSKESEPNSGRWQWGAHLRRRQAGEPEQGGLPGSASLERKPLLHSAARSAS</sequence>
<dbReference type="AlphaFoldDB" id="A0AAW1PUX0"/>
<accession>A0AAW1PUX0</accession>